<evidence type="ECO:0000259" key="2">
    <source>
        <dbReference type="Pfam" id="PF00582"/>
    </source>
</evidence>
<sequence>MAGQIVVAVDGSPSAAAAMAWAADDATRRRARLRIVHVWEPWSYDFPFESAPHSQRSIPAYWEGVLAAAVEWVHGNAPDVEVSAALVTGAVSERLTTESEDADELILGSRGLDGLTGLVLGSVGRSVAGHALGPVVVVRRSPHTRQGEIVVGFDASEPSQAALDYALQQARLREARVRVLYAWWRPAFTPHATAYAGGVQEALEEESREVQRRLDPWRERYPDVRMACSAVRGHPVPALSDASWDADLVVVGSREHQGLGSAVQGSVGHGVLHHARCPVAIVRPRRPRADVTGASAR</sequence>
<protein>
    <submittedName>
        <fullName evidence="3">Universal stress protein</fullName>
    </submittedName>
</protein>
<evidence type="ECO:0000313" key="3">
    <source>
        <dbReference type="EMBL" id="GAA3833061.1"/>
    </source>
</evidence>
<comment type="caution">
    <text evidence="3">The sequence shown here is derived from an EMBL/GenBank/DDBJ whole genome shotgun (WGS) entry which is preliminary data.</text>
</comment>
<dbReference type="InterPro" id="IPR006015">
    <property type="entry name" value="Universal_stress_UspA"/>
</dbReference>
<dbReference type="Proteomes" id="UP001500888">
    <property type="component" value="Unassembled WGS sequence"/>
</dbReference>
<dbReference type="Gene3D" id="3.40.50.620">
    <property type="entry name" value="HUPs"/>
    <property type="match status" value="2"/>
</dbReference>
<dbReference type="InterPro" id="IPR006016">
    <property type="entry name" value="UspA"/>
</dbReference>
<dbReference type="PANTHER" id="PTHR46268:SF6">
    <property type="entry name" value="UNIVERSAL STRESS PROTEIN UP12"/>
    <property type="match status" value="1"/>
</dbReference>
<feature type="domain" description="UspA" evidence="2">
    <location>
        <begin position="149"/>
        <end position="283"/>
    </location>
</feature>
<reference evidence="4" key="1">
    <citation type="journal article" date="2019" name="Int. J. Syst. Evol. Microbiol.">
        <title>The Global Catalogue of Microorganisms (GCM) 10K type strain sequencing project: providing services to taxonomists for standard genome sequencing and annotation.</title>
        <authorList>
            <consortium name="The Broad Institute Genomics Platform"/>
            <consortium name="The Broad Institute Genome Sequencing Center for Infectious Disease"/>
            <person name="Wu L."/>
            <person name="Ma J."/>
        </authorList>
    </citation>
    <scope>NUCLEOTIDE SEQUENCE [LARGE SCALE GENOMIC DNA]</scope>
    <source>
        <strain evidence="4">JCM 16908</strain>
    </source>
</reference>
<proteinExistence type="inferred from homology"/>
<comment type="similarity">
    <text evidence="1">Belongs to the universal stress protein A family.</text>
</comment>
<evidence type="ECO:0000313" key="4">
    <source>
        <dbReference type="Proteomes" id="UP001500888"/>
    </source>
</evidence>
<dbReference type="PRINTS" id="PR01438">
    <property type="entry name" value="UNVRSLSTRESS"/>
</dbReference>
<evidence type="ECO:0000256" key="1">
    <source>
        <dbReference type="ARBA" id="ARBA00008791"/>
    </source>
</evidence>
<accession>A0ABP7J328</accession>
<keyword evidence="4" id="KW-1185">Reference proteome</keyword>
<dbReference type="Pfam" id="PF00582">
    <property type="entry name" value="Usp"/>
    <property type="match status" value="2"/>
</dbReference>
<name>A0ABP7J328_9ACTN</name>
<gene>
    <name evidence="3" type="ORF">GCM10022226_62950</name>
</gene>
<dbReference type="EMBL" id="BAAAZR010000032">
    <property type="protein sequence ID" value="GAA3833061.1"/>
    <property type="molecule type" value="Genomic_DNA"/>
</dbReference>
<dbReference type="RefSeq" id="WP_344948474.1">
    <property type="nucleotide sequence ID" value="NZ_BAAAZR010000032.1"/>
</dbReference>
<organism evidence="3 4">
    <name type="scientific">Sphaerisporangium flaviroseum</name>
    <dbReference type="NCBI Taxonomy" id="509199"/>
    <lineage>
        <taxon>Bacteria</taxon>
        <taxon>Bacillati</taxon>
        <taxon>Actinomycetota</taxon>
        <taxon>Actinomycetes</taxon>
        <taxon>Streptosporangiales</taxon>
        <taxon>Streptosporangiaceae</taxon>
        <taxon>Sphaerisporangium</taxon>
    </lineage>
</organism>
<dbReference type="InterPro" id="IPR014729">
    <property type="entry name" value="Rossmann-like_a/b/a_fold"/>
</dbReference>
<dbReference type="PANTHER" id="PTHR46268">
    <property type="entry name" value="STRESS RESPONSE PROTEIN NHAX"/>
    <property type="match status" value="1"/>
</dbReference>
<feature type="domain" description="UspA" evidence="2">
    <location>
        <begin position="2"/>
        <end position="139"/>
    </location>
</feature>
<dbReference type="SUPFAM" id="SSF52402">
    <property type="entry name" value="Adenine nucleotide alpha hydrolases-like"/>
    <property type="match status" value="2"/>
</dbReference>